<evidence type="ECO:0000256" key="10">
    <source>
        <dbReference type="SAM" id="SignalP"/>
    </source>
</evidence>
<dbReference type="InterPro" id="IPR013783">
    <property type="entry name" value="Ig-like_fold"/>
</dbReference>
<comment type="subcellular location">
    <subcellularLocation>
        <location evidence="1">Membrane</location>
        <topology evidence="1">Single-pass type I membrane protein</topology>
    </subcellularLocation>
</comment>
<dbReference type="InterPro" id="IPR042474">
    <property type="entry name" value="A33"/>
</dbReference>
<evidence type="ECO:0000259" key="11">
    <source>
        <dbReference type="PROSITE" id="PS50835"/>
    </source>
</evidence>
<keyword evidence="2 9" id="KW-0812">Transmembrane</keyword>
<dbReference type="InterPro" id="IPR003599">
    <property type="entry name" value="Ig_sub"/>
</dbReference>
<sequence length="488" mass="56356">MTNWKLIFCCFHLISVMSAGFGLEVTMSQESLEVARGDDVTLTCNFKPKNQNNPLTIITWSGDADGTAQKVIFGTYYSENNLVDIGPEYEGKASIATELAARKSMLTLKQVSMKESRKIRCYVQIPGDNEGQTSGTTFLLVQVPPSKPICKLVGTAEYGQNISLTCVSEEGSPTPTYKWEGYDVKNVLRPFPPKTTEKDGVLSLFNVSMETSGFYVCLSSNKVGSEKCNFTLSVIPPSMNIASTLGIVGGCIAGVALLIIIIFCCCRKRKQKPEEYEVGTPVVEYLDKPLAVVAEDYKDQRMKNIDEQSEKVNHDDVRDNYDDRMGIRDDLSNRDDDRKGSRDELSYRYDDQRGSRDELRVRYDDRKGSRDDLRDRYDDRKGSRDDLRDRYDDRRGSRDELRERYNERRGSRDELRERNDERRGSRDELRERNDERRGSRDELRERYDERRGSRDELRERYDERRGSRDDLSNRYDDKRERHTVGIIE</sequence>
<feature type="domain" description="Ig-like" evidence="11">
    <location>
        <begin position="148"/>
        <end position="233"/>
    </location>
</feature>
<evidence type="ECO:0000256" key="3">
    <source>
        <dbReference type="ARBA" id="ARBA00022729"/>
    </source>
</evidence>
<reference evidence="12" key="1">
    <citation type="submission" date="2021-02" db="EMBL/GenBank/DDBJ databases">
        <title>Comparative genomics reveals that relaxation of natural selection precedes convergent phenotypic evolution of cavefish.</title>
        <authorList>
            <person name="Peng Z."/>
        </authorList>
    </citation>
    <scope>NUCLEOTIDE SEQUENCE</scope>
    <source>
        <tissue evidence="12">Muscle</tissue>
    </source>
</reference>
<feature type="region of interest" description="Disordered" evidence="8">
    <location>
        <begin position="302"/>
        <end position="473"/>
    </location>
</feature>
<dbReference type="Proteomes" id="UP001059041">
    <property type="component" value="Linkage Group LG6"/>
</dbReference>
<dbReference type="EMBL" id="JAFHDT010000006">
    <property type="protein sequence ID" value="KAI7808414.1"/>
    <property type="molecule type" value="Genomic_DNA"/>
</dbReference>
<evidence type="ECO:0000256" key="7">
    <source>
        <dbReference type="ARBA" id="ARBA00023319"/>
    </source>
</evidence>
<evidence type="ECO:0000313" key="12">
    <source>
        <dbReference type="EMBL" id="KAI7808414.1"/>
    </source>
</evidence>
<dbReference type="InterPro" id="IPR036179">
    <property type="entry name" value="Ig-like_dom_sf"/>
</dbReference>
<feature type="transmembrane region" description="Helical" evidence="9">
    <location>
        <begin position="241"/>
        <end position="266"/>
    </location>
</feature>
<gene>
    <name evidence="12" type="ORF">IRJ41_004329</name>
</gene>
<keyword evidence="5 9" id="KW-0472">Membrane</keyword>
<dbReference type="PANTHER" id="PTHR44969:SF1">
    <property type="entry name" value="CELL SURFACE A33 ANTIGEN"/>
    <property type="match status" value="1"/>
</dbReference>
<evidence type="ECO:0000256" key="9">
    <source>
        <dbReference type="SAM" id="Phobius"/>
    </source>
</evidence>
<accession>A0A9W7WU83</accession>
<dbReference type="Pfam" id="PF13927">
    <property type="entry name" value="Ig_3"/>
    <property type="match status" value="1"/>
</dbReference>
<dbReference type="Gene3D" id="2.60.40.10">
    <property type="entry name" value="Immunoglobulins"/>
    <property type="match status" value="2"/>
</dbReference>
<feature type="chain" id="PRO_5040891923" evidence="10">
    <location>
        <begin position="23"/>
        <end position="488"/>
    </location>
</feature>
<proteinExistence type="predicted"/>
<feature type="domain" description="Ig-like" evidence="11">
    <location>
        <begin position="23"/>
        <end position="139"/>
    </location>
</feature>
<dbReference type="PANTHER" id="PTHR44969">
    <property type="entry name" value="CELL SURFACE A33 ANTIGEN"/>
    <property type="match status" value="1"/>
</dbReference>
<dbReference type="OrthoDB" id="8825892at2759"/>
<name>A0A9W7WU83_TRIRA</name>
<dbReference type="Gene3D" id="1.10.287.1490">
    <property type="match status" value="1"/>
</dbReference>
<dbReference type="SMART" id="SM00409">
    <property type="entry name" value="IG"/>
    <property type="match status" value="2"/>
</dbReference>
<evidence type="ECO:0000313" key="13">
    <source>
        <dbReference type="Proteomes" id="UP001059041"/>
    </source>
</evidence>
<dbReference type="PROSITE" id="PS50835">
    <property type="entry name" value="IG_LIKE"/>
    <property type="match status" value="2"/>
</dbReference>
<keyword evidence="6" id="KW-1015">Disulfide bond</keyword>
<dbReference type="AlphaFoldDB" id="A0A9W7WU83"/>
<dbReference type="InterPro" id="IPR007110">
    <property type="entry name" value="Ig-like_dom"/>
</dbReference>
<dbReference type="FunFam" id="2.60.40.10:FF:000095">
    <property type="entry name" value="immunoglobulin superfamily member 11 isoform X1"/>
    <property type="match status" value="1"/>
</dbReference>
<feature type="signal peptide" evidence="10">
    <location>
        <begin position="1"/>
        <end position="22"/>
    </location>
</feature>
<dbReference type="InterPro" id="IPR003598">
    <property type="entry name" value="Ig_sub2"/>
</dbReference>
<evidence type="ECO:0000256" key="6">
    <source>
        <dbReference type="ARBA" id="ARBA00023157"/>
    </source>
</evidence>
<organism evidence="12 13">
    <name type="scientific">Triplophysa rosa</name>
    <name type="common">Cave loach</name>
    <dbReference type="NCBI Taxonomy" id="992332"/>
    <lineage>
        <taxon>Eukaryota</taxon>
        <taxon>Metazoa</taxon>
        <taxon>Chordata</taxon>
        <taxon>Craniata</taxon>
        <taxon>Vertebrata</taxon>
        <taxon>Euteleostomi</taxon>
        <taxon>Actinopterygii</taxon>
        <taxon>Neopterygii</taxon>
        <taxon>Teleostei</taxon>
        <taxon>Ostariophysi</taxon>
        <taxon>Cypriniformes</taxon>
        <taxon>Nemacheilidae</taxon>
        <taxon>Triplophysa</taxon>
    </lineage>
</organism>
<dbReference type="GO" id="GO:0005886">
    <property type="term" value="C:plasma membrane"/>
    <property type="evidence" value="ECO:0007669"/>
    <property type="project" value="InterPro"/>
</dbReference>
<dbReference type="SUPFAM" id="SSF48726">
    <property type="entry name" value="Immunoglobulin"/>
    <property type="match status" value="2"/>
</dbReference>
<dbReference type="Pfam" id="PF07686">
    <property type="entry name" value="V-set"/>
    <property type="match status" value="1"/>
</dbReference>
<protein>
    <submittedName>
        <fullName evidence="12">Cell surface A33 antigen</fullName>
    </submittedName>
</protein>
<keyword evidence="4 9" id="KW-1133">Transmembrane helix</keyword>
<dbReference type="SMART" id="SM00408">
    <property type="entry name" value="IGc2"/>
    <property type="match status" value="1"/>
</dbReference>
<evidence type="ECO:0000256" key="4">
    <source>
        <dbReference type="ARBA" id="ARBA00022989"/>
    </source>
</evidence>
<evidence type="ECO:0000256" key="8">
    <source>
        <dbReference type="SAM" id="MobiDB-lite"/>
    </source>
</evidence>
<evidence type="ECO:0000256" key="1">
    <source>
        <dbReference type="ARBA" id="ARBA00004479"/>
    </source>
</evidence>
<keyword evidence="13" id="KW-1185">Reference proteome</keyword>
<keyword evidence="7" id="KW-0393">Immunoglobulin domain</keyword>
<dbReference type="InterPro" id="IPR013106">
    <property type="entry name" value="Ig_V-set"/>
</dbReference>
<evidence type="ECO:0000256" key="2">
    <source>
        <dbReference type="ARBA" id="ARBA00022692"/>
    </source>
</evidence>
<keyword evidence="3 10" id="KW-0732">Signal</keyword>
<comment type="caution">
    <text evidence="12">The sequence shown here is derived from an EMBL/GenBank/DDBJ whole genome shotgun (WGS) entry which is preliminary data.</text>
</comment>
<evidence type="ECO:0000256" key="5">
    <source>
        <dbReference type="ARBA" id="ARBA00023136"/>
    </source>
</evidence>